<evidence type="ECO:0008006" key="3">
    <source>
        <dbReference type="Google" id="ProtNLM"/>
    </source>
</evidence>
<dbReference type="EMBL" id="CABVHY010000003">
    <property type="protein sequence ID" value="VVN74471.1"/>
    <property type="molecule type" value="Genomic_DNA"/>
</dbReference>
<dbReference type="OrthoDB" id="7014028at2"/>
<organism evidence="1 2">
    <name type="scientific">Pseudomonas fluorescens</name>
    <dbReference type="NCBI Taxonomy" id="294"/>
    <lineage>
        <taxon>Bacteria</taxon>
        <taxon>Pseudomonadati</taxon>
        <taxon>Pseudomonadota</taxon>
        <taxon>Gammaproteobacteria</taxon>
        <taxon>Pseudomonadales</taxon>
        <taxon>Pseudomonadaceae</taxon>
        <taxon>Pseudomonas</taxon>
    </lineage>
</organism>
<dbReference type="Pfam" id="PF19619">
    <property type="entry name" value="DUF6124"/>
    <property type="match status" value="1"/>
</dbReference>
<dbReference type="Proteomes" id="UP000379480">
    <property type="component" value="Unassembled WGS sequence"/>
</dbReference>
<sequence>MDKITPDPPIPPVTPLMDNAFTRDLLKDRSALYRALDHYLPDANPTSPDAMRFYNVSKDVSFEDSLLYTADLLRCASVTAYECGEHFKGTERAMVYAVWHLLEIAKAMVDQSIEHLWPRTQP</sequence>
<evidence type="ECO:0000313" key="1">
    <source>
        <dbReference type="EMBL" id="VVN74471.1"/>
    </source>
</evidence>
<evidence type="ECO:0000313" key="2">
    <source>
        <dbReference type="Proteomes" id="UP000379480"/>
    </source>
</evidence>
<dbReference type="AlphaFoldDB" id="A0A5E7AEV4"/>
<reference evidence="1 2" key="1">
    <citation type="submission" date="2019-09" db="EMBL/GenBank/DDBJ databases">
        <authorList>
            <person name="Chandra G."/>
            <person name="Truman W A."/>
        </authorList>
    </citation>
    <scope>NUCLEOTIDE SEQUENCE [LARGE SCALE GENOMIC DNA]</scope>
    <source>
        <strain evidence="1">PS723</strain>
    </source>
</reference>
<protein>
    <recommendedName>
        <fullName evidence="3">DUF3077 domain-containing protein</fullName>
    </recommendedName>
</protein>
<gene>
    <name evidence="1" type="ORF">PS723_00623</name>
</gene>
<accession>A0A5E7AEV4</accession>
<dbReference type="RefSeq" id="WP_150802227.1">
    <property type="nucleotide sequence ID" value="NZ_CABVHY010000003.1"/>
</dbReference>
<proteinExistence type="predicted"/>
<name>A0A5E7AEV4_PSEFL</name>